<comment type="caution">
    <text evidence="1">The sequence shown here is derived from an EMBL/GenBank/DDBJ whole genome shotgun (WGS) entry which is preliminary data.</text>
</comment>
<name>A0ABQ3H0T3_9NEIS</name>
<dbReference type="Gene3D" id="2.40.128.490">
    <property type="entry name" value="Uncharacterised protein PF14869, DUF4488"/>
    <property type="match status" value="1"/>
</dbReference>
<dbReference type="RefSeq" id="WP_189460355.1">
    <property type="nucleotide sequence ID" value="NZ_BMYO01000005.1"/>
</dbReference>
<evidence type="ECO:0000313" key="2">
    <source>
        <dbReference type="Proteomes" id="UP000604737"/>
    </source>
</evidence>
<accession>A0ABQ3H0T3</accession>
<evidence type="ECO:0008006" key="3">
    <source>
        <dbReference type="Google" id="ProtNLM"/>
    </source>
</evidence>
<reference evidence="2" key="1">
    <citation type="journal article" date="2019" name="Int. J. Syst. Evol. Microbiol.">
        <title>The Global Catalogue of Microorganisms (GCM) 10K type strain sequencing project: providing services to taxonomists for standard genome sequencing and annotation.</title>
        <authorList>
            <consortium name="The Broad Institute Genomics Platform"/>
            <consortium name="The Broad Institute Genome Sequencing Center for Infectious Disease"/>
            <person name="Wu L."/>
            <person name="Ma J."/>
        </authorList>
    </citation>
    <scope>NUCLEOTIDE SEQUENCE [LARGE SCALE GENOMIC DNA]</scope>
    <source>
        <strain evidence="2">KCTC 23701</strain>
    </source>
</reference>
<evidence type="ECO:0000313" key="1">
    <source>
        <dbReference type="EMBL" id="GHD63102.1"/>
    </source>
</evidence>
<protein>
    <recommendedName>
        <fullName evidence="3">Lipocalin-like domain-containing protein</fullName>
    </recommendedName>
</protein>
<dbReference type="EMBL" id="BMYO01000005">
    <property type="protein sequence ID" value="GHD63102.1"/>
    <property type="molecule type" value="Genomic_DNA"/>
</dbReference>
<proteinExistence type="predicted"/>
<sequence>MSTQIDPALQGSWKLKSARYTGADGKAQTFTGIQLNAVKLVAGNHFSYITHLEDGSFAVAGAGTASSADGRYSERLSHTSNAKMLGKTYTFGYRIEGDCWLSEGDEDGTHIEEVWQRV</sequence>
<dbReference type="Proteomes" id="UP000604737">
    <property type="component" value="Unassembled WGS sequence"/>
</dbReference>
<organism evidence="1 2">
    <name type="scientific">Jeongeupia chitinilytica</name>
    <dbReference type="NCBI Taxonomy" id="1041641"/>
    <lineage>
        <taxon>Bacteria</taxon>
        <taxon>Pseudomonadati</taxon>
        <taxon>Pseudomonadota</taxon>
        <taxon>Betaproteobacteria</taxon>
        <taxon>Neisseriales</taxon>
        <taxon>Chitinibacteraceae</taxon>
        <taxon>Jeongeupia</taxon>
    </lineage>
</organism>
<gene>
    <name evidence="1" type="ORF">GCM10007350_19850</name>
</gene>
<keyword evidence="2" id="KW-1185">Reference proteome</keyword>